<gene>
    <name evidence="2" type="ORF">GCM10012280_27480</name>
</gene>
<dbReference type="Gene3D" id="3.90.50.10">
    <property type="entry name" value="Photosynthetic Reaction Center, subunit H, domain 2"/>
    <property type="match status" value="1"/>
</dbReference>
<dbReference type="Proteomes" id="UP000641932">
    <property type="component" value="Unassembled WGS sequence"/>
</dbReference>
<feature type="domain" description="PRC-barrel" evidence="1">
    <location>
        <begin position="7"/>
        <end position="76"/>
    </location>
</feature>
<accession>A0A918DX65</accession>
<sequence>MFEAQDIRQWRGYAVVGSDGGKIGDLEAIYVDTGTDQPSFATVKTGMLTRQRLVFVPLHGATVSPGHLTVPFDKKQVKDAPSIDVDGELLAQDEAGVFEHYGLTYRAGAGGERRLARR</sequence>
<dbReference type="AlphaFoldDB" id="A0A918DX65"/>
<dbReference type="GO" id="GO:0030077">
    <property type="term" value="C:plasma membrane light-harvesting complex"/>
    <property type="evidence" value="ECO:0007669"/>
    <property type="project" value="InterPro"/>
</dbReference>
<keyword evidence="3" id="KW-1185">Reference proteome</keyword>
<proteinExistence type="predicted"/>
<protein>
    <submittedName>
        <fullName evidence="2">Photosystem reaction center subunit H</fullName>
    </submittedName>
</protein>
<reference evidence="2" key="2">
    <citation type="submission" date="2020-09" db="EMBL/GenBank/DDBJ databases">
        <authorList>
            <person name="Sun Q."/>
            <person name="Zhou Y."/>
        </authorList>
    </citation>
    <scope>NUCLEOTIDE SEQUENCE</scope>
    <source>
        <strain evidence="2">CGMCC 4.7201</strain>
    </source>
</reference>
<dbReference type="InterPro" id="IPR027275">
    <property type="entry name" value="PRC-brl_dom"/>
</dbReference>
<dbReference type="InterPro" id="IPR014747">
    <property type="entry name" value="Bac_photo_RC_H_C"/>
</dbReference>
<reference evidence="2" key="1">
    <citation type="journal article" date="2014" name="Int. J. Syst. Evol. Microbiol.">
        <title>Complete genome sequence of Corynebacterium casei LMG S-19264T (=DSM 44701T), isolated from a smear-ripened cheese.</title>
        <authorList>
            <consortium name="US DOE Joint Genome Institute (JGI-PGF)"/>
            <person name="Walter F."/>
            <person name="Albersmeier A."/>
            <person name="Kalinowski J."/>
            <person name="Ruckert C."/>
        </authorList>
    </citation>
    <scope>NUCLEOTIDE SEQUENCE</scope>
    <source>
        <strain evidence="2">CGMCC 4.7201</strain>
    </source>
</reference>
<evidence type="ECO:0000313" key="2">
    <source>
        <dbReference type="EMBL" id="GGO87912.1"/>
    </source>
</evidence>
<organism evidence="2 3">
    <name type="scientific">Wenjunlia tyrosinilytica</name>
    <dbReference type="NCBI Taxonomy" id="1544741"/>
    <lineage>
        <taxon>Bacteria</taxon>
        <taxon>Bacillati</taxon>
        <taxon>Actinomycetota</taxon>
        <taxon>Actinomycetes</taxon>
        <taxon>Kitasatosporales</taxon>
        <taxon>Streptomycetaceae</taxon>
        <taxon>Wenjunlia</taxon>
    </lineage>
</organism>
<dbReference type="Pfam" id="PF05239">
    <property type="entry name" value="PRC"/>
    <property type="match status" value="1"/>
</dbReference>
<comment type="caution">
    <text evidence="2">The sequence shown here is derived from an EMBL/GenBank/DDBJ whole genome shotgun (WGS) entry which is preliminary data.</text>
</comment>
<name>A0A918DX65_9ACTN</name>
<evidence type="ECO:0000259" key="1">
    <source>
        <dbReference type="Pfam" id="PF05239"/>
    </source>
</evidence>
<dbReference type="GO" id="GO:0019684">
    <property type="term" value="P:photosynthesis, light reaction"/>
    <property type="evidence" value="ECO:0007669"/>
    <property type="project" value="InterPro"/>
</dbReference>
<dbReference type="SUPFAM" id="SSF50346">
    <property type="entry name" value="PRC-barrel domain"/>
    <property type="match status" value="1"/>
</dbReference>
<dbReference type="EMBL" id="BMMS01000010">
    <property type="protein sequence ID" value="GGO87912.1"/>
    <property type="molecule type" value="Genomic_DNA"/>
</dbReference>
<dbReference type="InterPro" id="IPR011033">
    <property type="entry name" value="PRC_barrel-like_sf"/>
</dbReference>
<evidence type="ECO:0000313" key="3">
    <source>
        <dbReference type="Proteomes" id="UP000641932"/>
    </source>
</evidence>
<dbReference type="RefSeq" id="WP_189131900.1">
    <property type="nucleotide sequence ID" value="NZ_BMMS01000010.1"/>
</dbReference>